<evidence type="ECO:0000313" key="2">
    <source>
        <dbReference type="EMBL" id="KKL19287.1"/>
    </source>
</evidence>
<feature type="transmembrane region" description="Helical" evidence="1">
    <location>
        <begin position="94"/>
        <end position="112"/>
    </location>
</feature>
<reference evidence="2" key="1">
    <citation type="journal article" date="2015" name="Nature">
        <title>Complex archaea that bridge the gap between prokaryotes and eukaryotes.</title>
        <authorList>
            <person name="Spang A."/>
            <person name="Saw J.H."/>
            <person name="Jorgensen S.L."/>
            <person name="Zaremba-Niedzwiedzka K."/>
            <person name="Martijn J."/>
            <person name="Lind A.E."/>
            <person name="van Eijk R."/>
            <person name="Schleper C."/>
            <person name="Guy L."/>
            <person name="Ettema T.J."/>
        </authorList>
    </citation>
    <scope>NUCLEOTIDE SEQUENCE</scope>
</reference>
<gene>
    <name evidence="2" type="ORF">LCGC14_2466970</name>
</gene>
<evidence type="ECO:0000256" key="1">
    <source>
        <dbReference type="SAM" id="Phobius"/>
    </source>
</evidence>
<comment type="caution">
    <text evidence="2">The sequence shown here is derived from an EMBL/GenBank/DDBJ whole genome shotgun (WGS) entry which is preliminary data.</text>
</comment>
<dbReference type="EMBL" id="LAZR01038540">
    <property type="protein sequence ID" value="KKL19287.1"/>
    <property type="molecule type" value="Genomic_DNA"/>
</dbReference>
<accession>A0A0F9BZA1</accession>
<protein>
    <submittedName>
        <fullName evidence="2">Uncharacterized protein</fullName>
    </submittedName>
</protein>
<keyword evidence="1" id="KW-0472">Membrane</keyword>
<feature type="transmembrane region" description="Helical" evidence="1">
    <location>
        <begin position="6"/>
        <end position="27"/>
    </location>
</feature>
<name>A0A0F9BZA1_9ZZZZ</name>
<dbReference type="AlphaFoldDB" id="A0A0F9BZA1"/>
<proteinExistence type="predicted"/>
<organism evidence="2">
    <name type="scientific">marine sediment metagenome</name>
    <dbReference type="NCBI Taxonomy" id="412755"/>
    <lineage>
        <taxon>unclassified sequences</taxon>
        <taxon>metagenomes</taxon>
        <taxon>ecological metagenomes</taxon>
    </lineage>
</organism>
<sequence>MVTSFREVFITFALIGVFVFAGISFIVTTQRDNGVTNTILDNDVINRTYSNLETDLGGLSSNASTQKESFESEIPERGFGSLLIFAIVGIGRKFTGMIIGIYNIIIVLPASLLGIPSIVISVMTAILLVSLVLLAWRVYRVGS</sequence>
<feature type="transmembrane region" description="Helical" evidence="1">
    <location>
        <begin position="118"/>
        <end position="139"/>
    </location>
</feature>
<keyword evidence="1" id="KW-0812">Transmembrane</keyword>
<keyword evidence="1" id="KW-1133">Transmembrane helix</keyword>